<comment type="caution">
    <text evidence="1">The sequence shown here is derived from an EMBL/GenBank/DDBJ whole genome shotgun (WGS) entry which is preliminary data.</text>
</comment>
<evidence type="ECO:0000313" key="1">
    <source>
        <dbReference type="EMBL" id="KAH7654958.1"/>
    </source>
</evidence>
<sequence length="392" mass="44207">MSSKPPTEVEDDHLVLQPQAPVELHQDCLLEILSWLPAKSICQLRCLNKSTCDLYFDHLLQKLQTLHARTDSGIFVHTSSSFSSFKEFFLSSSSGVPPESIEFMLKKSRKIVASSNGLIVFQTNCSSTTSAGDLCVFNPVLQTIAPISSPPDVSLDDKPRISVTCTSTGDGLEFNIILVTMKPGEHPYEWRTILECHCYSSKNMSWEYLKAIDDLGRRGINFENPVFVSGSIFWASDTGSYMRNTDPYILVFDVEKRTSEFMSLPEEAQKIGIDNYRIQVAPWADKSLCLIQYIKSRAVVIWVMESPVSSGSWMKVHEVDLVSLGLGDVHQTLDSFTMINSELLVFTSEDCLYTYSLEDKQMKKLGEHNQGLYPQLRPYANTFHPCGKFENM</sequence>
<keyword evidence="2" id="KW-1185">Reference proteome</keyword>
<gene>
    <name evidence="1" type="ORF">IHE45_19G174900</name>
</gene>
<dbReference type="EMBL" id="CM037029">
    <property type="protein sequence ID" value="KAH7654958.1"/>
    <property type="molecule type" value="Genomic_DNA"/>
</dbReference>
<reference evidence="2" key="1">
    <citation type="journal article" date="2022" name="Nat. Commun.">
        <title>Chromosome evolution and the genetic basis of agronomically important traits in greater yam.</title>
        <authorList>
            <person name="Bredeson J.V."/>
            <person name="Lyons J.B."/>
            <person name="Oniyinde I.O."/>
            <person name="Okereke N.R."/>
            <person name="Kolade O."/>
            <person name="Nnabue I."/>
            <person name="Nwadili C.O."/>
            <person name="Hribova E."/>
            <person name="Parker M."/>
            <person name="Nwogha J."/>
            <person name="Shu S."/>
            <person name="Carlson J."/>
            <person name="Kariba R."/>
            <person name="Muthemba S."/>
            <person name="Knop K."/>
            <person name="Barton G.J."/>
            <person name="Sherwood A.V."/>
            <person name="Lopez-Montes A."/>
            <person name="Asiedu R."/>
            <person name="Jamnadass R."/>
            <person name="Muchugi A."/>
            <person name="Goodstein D."/>
            <person name="Egesi C.N."/>
            <person name="Featherston J."/>
            <person name="Asfaw A."/>
            <person name="Simpson G.G."/>
            <person name="Dolezel J."/>
            <person name="Hendre P.S."/>
            <person name="Van Deynze A."/>
            <person name="Kumar P.L."/>
            <person name="Obidiegwu J.E."/>
            <person name="Bhattacharjee R."/>
            <person name="Rokhsar D.S."/>
        </authorList>
    </citation>
    <scope>NUCLEOTIDE SEQUENCE [LARGE SCALE GENOMIC DNA]</scope>
    <source>
        <strain evidence="2">cv. TDa95/00328</strain>
    </source>
</reference>
<accession>A0ACB7U3V9</accession>
<protein>
    <submittedName>
        <fullName evidence="1">F-box domain-containing protein</fullName>
    </submittedName>
</protein>
<dbReference type="Proteomes" id="UP000827976">
    <property type="component" value="Chromosome 19"/>
</dbReference>
<evidence type="ECO:0000313" key="2">
    <source>
        <dbReference type="Proteomes" id="UP000827976"/>
    </source>
</evidence>
<organism evidence="1 2">
    <name type="scientific">Dioscorea alata</name>
    <name type="common">Purple yam</name>
    <dbReference type="NCBI Taxonomy" id="55571"/>
    <lineage>
        <taxon>Eukaryota</taxon>
        <taxon>Viridiplantae</taxon>
        <taxon>Streptophyta</taxon>
        <taxon>Embryophyta</taxon>
        <taxon>Tracheophyta</taxon>
        <taxon>Spermatophyta</taxon>
        <taxon>Magnoliopsida</taxon>
        <taxon>Liliopsida</taxon>
        <taxon>Dioscoreales</taxon>
        <taxon>Dioscoreaceae</taxon>
        <taxon>Dioscorea</taxon>
    </lineage>
</organism>
<name>A0ACB7U3V9_DIOAL</name>
<proteinExistence type="predicted"/>